<reference evidence="9 10" key="1">
    <citation type="journal article" date="2018" name="Nat. Genet.">
        <title>The Rosa genome provides new insights in the design of modern roses.</title>
        <authorList>
            <person name="Bendahmane M."/>
        </authorList>
    </citation>
    <scope>NUCLEOTIDE SEQUENCE [LARGE SCALE GENOMIC DNA]</scope>
    <source>
        <strain evidence="10">cv. Old Blush</strain>
    </source>
</reference>
<accession>A0A2P6SHK6</accession>
<dbReference type="PANTHER" id="PTHR27008:SF596">
    <property type="entry name" value="OS02G0215500 PROTEIN"/>
    <property type="match status" value="1"/>
</dbReference>
<evidence type="ECO:0000256" key="6">
    <source>
        <dbReference type="ARBA" id="ARBA00022989"/>
    </source>
</evidence>
<evidence type="ECO:0000313" key="10">
    <source>
        <dbReference type="Proteomes" id="UP000238479"/>
    </source>
</evidence>
<dbReference type="Pfam" id="PF00560">
    <property type="entry name" value="LRR_1"/>
    <property type="match status" value="3"/>
</dbReference>
<dbReference type="GO" id="GO:0004674">
    <property type="term" value="F:protein serine/threonine kinase activity"/>
    <property type="evidence" value="ECO:0007669"/>
    <property type="project" value="UniProtKB-KW"/>
</dbReference>
<evidence type="ECO:0000256" key="5">
    <source>
        <dbReference type="ARBA" id="ARBA00022737"/>
    </source>
</evidence>
<keyword evidence="8" id="KW-0325">Glycoprotein</keyword>
<name>A0A2P6SHK6_ROSCH</name>
<dbReference type="FunFam" id="3.80.10.10:FF:000041">
    <property type="entry name" value="LRR receptor-like serine/threonine-protein kinase ERECTA"/>
    <property type="match status" value="1"/>
</dbReference>
<dbReference type="OMA" id="FMELLEW"/>
<dbReference type="InterPro" id="IPR001611">
    <property type="entry name" value="Leu-rich_rpt"/>
</dbReference>
<proteinExistence type="predicted"/>
<organism evidence="9 10">
    <name type="scientific">Rosa chinensis</name>
    <name type="common">China rose</name>
    <dbReference type="NCBI Taxonomy" id="74649"/>
    <lineage>
        <taxon>Eukaryota</taxon>
        <taxon>Viridiplantae</taxon>
        <taxon>Streptophyta</taxon>
        <taxon>Embryophyta</taxon>
        <taxon>Tracheophyta</taxon>
        <taxon>Spermatophyta</taxon>
        <taxon>Magnoliopsida</taxon>
        <taxon>eudicotyledons</taxon>
        <taxon>Gunneridae</taxon>
        <taxon>Pentapetalae</taxon>
        <taxon>rosids</taxon>
        <taxon>fabids</taxon>
        <taxon>Rosales</taxon>
        <taxon>Rosaceae</taxon>
        <taxon>Rosoideae</taxon>
        <taxon>Rosoideae incertae sedis</taxon>
        <taxon>Rosa</taxon>
    </lineage>
</organism>
<keyword evidence="4" id="KW-0732">Signal</keyword>
<protein>
    <submittedName>
        <fullName evidence="9">Putative non-specific serine/threonine protein kinase</fullName>
        <ecNumber evidence="9">2.7.11.1</ecNumber>
    </submittedName>
</protein>
<dbReference type="STRING" id="74649.A0A2P6SHK6"/>
<keyword evidence="3" id="KW-0812">Transmembrane</keyword>
<keyword evidence="9" id="KW-0723">Serine/threonine-protein kinase</keyword>
<keyword evidence="10" id="KW-1185">Reference proteome</keyword>
<comment type="subcellular location">
    <subcellularLocation>
        <location evidence="1">Membrane</location>
    </subcellularLocation>
</comment>
<evidence type="ECO:0000256" key="3">
    <source>
        <dbReference type="ARBA" id="ARBA00022692"/>
    </source>
</evidence>
<sequence>MVFSVADNHLGSGKDGDLSFVSEMINATQLMWVFLAYSNFGGTLPTSVCNLSTNLEQLWVQGNNLHGSIPKLGNLVNLQSLSMEENSFTGNIPTDIGKLIRLGALFLNSNKLSPSLPSSLGNLTMLTLLHLQRNNLNGTIPLSLGQCQGLLELDLSQNNIDSTIPQQLPIGLPFLSISLNLSKKSFLWFSPIGDRKFEESRCIGCFRQLVIWRTSS</sequence>
<evidence type="ECO:0000313" key="9">
    <source>
        <dbReference type="EMBL" id="PRQ58163.1"/>
    </source>
</evidence>
<keyword evidence="6" id="KW-1133">Transmembrane helix</keyword>
<dbReference type="Proteomes" id="UP000238479">
    <property type="component" value="Chromosome 1"/>
</dbReference>
<dbReference type="Gene3D" id="3.80.10.10">
    <property type="entry name" value="Ribonuclease Inhibitor"/>
    <property type="match status" value="1"/>
</dbReference>
<evidence type="ECO:0000256" key="7">
    <source>
        <dbReference type="ARBA" id="ARBA00023136"/>
    </source>
</evidence>
<keyword evidence="5" id="KW-0677">Repeat</keyword>
<dbReference type="InterPro" id="IPR051809">
    <property type="entry name" value="Plant_receptor-like_S/T_kinase"/>
</dbReference>
<dbReference type="EMBL" id="PDCK01000039">
    <property type="protein sequence ID" value="PRQ58163.1"/>
    <property type="molecule type" value="Genomic_DNA"/>
</dbReference>
<dbReference type="SUPFAM" id="SSF52058">
    <property type="entry name" value="L domain-like"/>
    <property type="match status" value="1"/>
</dbReference>
<keyword evidence="9" id="KW-0418">Kinase</keyword>
<keyword evidence="7" id="KW-0472">Membrane</keyword>
<dbReference type="PANTHER" id="PTHR27008">
    <property type="entry name" value="OS04G0122200 PROTEIN"/>
    <property type="match status" value="1"/>
</dbReference>
<dbReference type="AlphaFoldDB" id="A0A2P6SHK6"/>
<dbReference type="Gramene" id="PRQ58163">
    <property type="protein sequence ID" value="PRQ58163"/>
    <property type="gene ID" value="RchiOBHm_Chr1g0356241"/>
</dbReference>
<evidence type="ECO:0000256" key="8">
    <source>
        <dbReference type="ARBA" id="ARBA00023180"/>
    </source>
</evidence>
<comment type="caution">
    <text evidence="9">The sequence shown here is derived from an EMBL/GenBank/DDBJ whole genome shotgun (WGS) entry which is preliminary data.</text>
</comment>
<evidence type="ECO:0000256" key="2">
    <source>
        <dbReference type="ARBA" id="ARBA00022614"/>
    </source>
</evidence>
<gene>
    <name evidence="9" type="ORF">RchiOBHm_Chr1g0356241</name>
</gene>
<dbReference type="GO" id="GO:0016020">
    <property type="term" value="C:membrane"/>
    <property type="evidence" value="ECO:0007669"/>
    <property type="project" value="UniProtKB-SubCell"/>
</dbReference>
<keyword evidence="2" id="KW-0433">Leucine-rich repeat</keyword>
<dbReference type="EC" id="2.7.11.1" evidence="9"/>
<evidence type="ECO:0000256" key="4">
    <source>
        <dbReference type="ARBA" id="ARBA00022729"/>
    </source>
</evidence>
<evidence type="ECO:0000256" key="1">
    <source>
        <dbReference type="ARBA" id="ARBA00004370"/>
    </source>
</evidence>
<keyword evidence="9" id="KW-0808">Transferase</keyword>
<dbReference type="InterPro" id="IPR032675">
    <property type="entry name" value="LRR_dom_sf"/>
</dbReference>